<dbReference type="InterPro" id="IPR037171">
    <property type="entry name" value="NagB/RpiA_transferase-like"/>
</dbReference>
<feature type="domain" description="HTH deoR-type" evidence="3">
    <location>
        <begin position="14"/>
        <end position="69"/>
    </location>
</feature>
<dbReference type="EMBL" id="JACOOU010000006">
    <property type="protein sequence ID" value="MBC5673320.1"/>
    <property type="molecule type" value="Genomic_DNA"/>
</dbReference>
<reference evidence="4 5" key="1">
    <citation type="submission" date="2020-08" db="EMBL/GenBank/DDBJ databases">
        <title>Genome public.</title>
        <authorList>
            <person name="Liu C."/>
            <person name="Sun Q."/>
        </authorList>
    </citation>
    <scope>NUCLEOTIDE SEQUENCE [LARGE SCALE GENOMIC DNA]</scope>
    <source>
        <strain evidence="4 5">NSJ-34</strain>
    </source>
</reference>
<evidence type="ECO:0000256" key="1">
    <source>
        <dbReference type="ARBA" id="ARBA00023015"/>
    </source>
</evidence>
<dbReference type="Gene3D" id="1.10.10.10">
    <property type="entry name" value="Winged helix-like DNA-binding domain superfamily/Winged helix DNA-binding domain"/>
    <property type="match status" value="1"/>
</dbReference>
<dbReference type="PANTHER" id="PTHR30363">
    <property type="entry name" value="HTH-TYPE TRANSCRIPTIONAL REGULATOR SRLR-RELATED"/>
    <property type="match status" value="1"/>
</dbReference>
<organism evidence="4 5">
    <name type="scientific">Blautia celeris</name>
    <dbReference type="NCBI Taxonomy" id="2763026"/>
    <lineage>
        <taxon>Bacteria</taxon>
        <taxon>Bacillati</taxon>
        <taxon>Bacillota</taxon>
        <taxon>Clostridia</taxon>
        <taxon>Lachnospirales</taxon>
        <taxon>Lachnospiraceae</taxon>
        <taxon>Blautia</taxon>
    </lineage>
</organism>
<dbReference type="Pfam" id="PF08220">
    <property type="entry name" value="HTH_DeoR"/>
    <property type="match status" value="1"/>
</dbReference>
<keyword evidence="1" id="KW-0805">Transcription regulation</keyword>
<protein>
    <submittedName>
        <fullName evidence="4">DeoR/GlpR transcriptional regulator</fullName>
    </submittedName>
</protein>
<keyword evidence="5" id="KW-1185">Reference proteome</keyword>
<dbReference type="Gene3D" id="3.40.50.1360">
    <property type="match status" value="1"/>
</dbReference>
<dbReference type="InterPro" id="IPR036390">
    <property type="entry name" value="WH_DNA-bd_sf"/>
</dbReference>
<gene>
    <name evidence="4" type="ORF">H8S76_13800</name>
</gene>
<dbReference type="InterPro" id="IPR050313">
    <property type="entry name" value="Carb_Metab_HTH_regulators"/>
</dbReference>
<dbReference type="InterPro" id="IPR001034">
    <property type="entry name" value="DeoR_HTH"/>
</dbReference>
<dbReference type="InterPro" id="IPR014036">
    <property type="entry name" value="DeoR-like_C"/>
</dbReference>
<dbReference type="PANTHER" id="PTHR30363:SF44">
    <property type="entry name" value="AGA OPERON TRANSCRIPTIONAL REPRESSOR-RELATED"/>
    <property type="match status" value="1"/>
</dbReference>
<dbReference type="InterPro" id="IPR036388">
    <property type="entry name" value="WH-like_DNA-bd_sf"/>
</dbReference>
<name>A0ABR7FDL7_9FIRM</name>
<sequence>MDRTKEKREEAMLQEERKQYILNLLSAKSSVTVAELSKAFQLSEVSVRKMLVKMEEQGEIKRTWGGAVSVEGSLQEYSHSEKVPKYLKEKLSIAKAAYECINDGDAIMLDSGTTTLQIARLIKKGPKRKIMVTTNAINIAMELAEAEDIPVVLIGGEVRHRILCCTGNFADEMVRRLFFDKGFVSGNHLSLEHGFTTPNIGEANFKRAVMNSSKESFIVLDHSKFGDDSLSLICPIKEMDTVITDWGAPIQFVEQLRLKGVRVICGNEPVNYWKDTVV</sequence>
<comment type="caution">
    <text evidence="4">The sequence shown here is derived from an EMBL/GenBank/DDBJ whole genome shotgun (WGS) entry which is preliminary data.</text>
</comment>
<dbReference type="SMART" id="SM00420">
    <property type="entry name" value="HTH_DEOR"/>
    <property type="match status" value="1"/>
</dbReference>
<evidence type="ECO:0000259" key="3">
    <source>
        <dbReference type="PROSITE" id="PS51000"/>
    </source>
</evidence>
<dbReference type="PROSITE" id="PS51000">
    <property type="entry name" value="HTH_DEOR_2"/>
    <property type="match status" value="1"/>
</dbReference>
<proteinExistence type="predicted"/>
<dbReference type="SMART" id="SM01134">
    <property type="entry name" value="DeoRC"/>
    <property type="match status" value="1"/>
</dbReference>
<dbReference type="SUPFAM" id="SSF46785">
    <property type="entry name" value="Winged helix' DNA-binding domain"/>
    <property type="match status" value="1"/>
</dbReference>
<keyword evidence="2" id="KW-0804">Transcription</keyword>
<dbReference type="Pfam" id="PF00455">
    <property type="entry name" value="DeoRC"/>
    <property type="match status" value="1"/>
</dbReference>
<evidence type="ECO:0000313" key="5">
    <source>
        <dbReference type="Proteomes" id="UP000654573"/>
    </source>
</evidence>
<evidence type="ECO:0000256" key="2">
    <source>
        <dbReference type="ARBA" id="ARBA00023163"/>
    </source>
</evidence>
<dbReference type="SUPFAM" id="SSF100950">
    <property type="entry name" value="NagB/RpiA/CoA transferase-like"/>
    <property type="match status" value="1"/>
</dbReference>
<dbReference type="Proteomes" id="UP000654573">
    <property type="component" value="Unassembled WGS sequence"/>
</dbReference>
<accession>A0ABR7FDL7</accession>
<evidence type="ECO:0000313" key="4">
    <source>
        <dbReference type="EMBL" id="MBC5673320.1"/>
    </source>
</evidence>